<evidence type="ECO:0000256" key="3">
    <source>
        <dbReference type="ARBA" id="ARBA00022692"/>
    </source>
</evidence>
<dbReference type="InterPro" id="IPR051679">
    <property type="entry name" value="DASS-Related_Transporters"/>
</dbReference>
<dbReference type="Proteomes" id="UP000030661">
    <property type="component" value="Unassembled WGS sequence"/>
</dbReference>
<feature type="transmembrane region" description="Helical" evidence="6">
    <location>
        <begin position="357"/>
        <end position="377"/>
    </location>
</feature>
<reference evidence="7" key="1">
    <citation type="journal article" date="2015" name="PeerJ">
        <title>First genomic representation of candidate bacterial phylum KSB3 points to enhanced environmental sensing as a trigger of wastewater bulking.</title>
        <authorList>
            <person name="Sekiguchi Y."/>
            <person name="Ohashi A."/>
            <person name="Parks D.H."/>
            <person name="Yamauchi T."/>
            <person name="Tyson G.W."/>
            <person name="Hugenholtz P."/>
        </authorList>
    </citation>
    <scope>NUCLEOTIDE SEQUENCE [LARGE SCALE GENOMIC DNA]</scope>
</reference>
<dbReference type="AlphaFoldDB" id="A0A081C1W8"/>
<protein>
    <submittedName>
        <fullName evidence="7">Putative transporter</fullName>
    </submittedName>
</protein>
<dbReference type="eggNOG" id="COG1288">
    <property type="taxonomic scope" value="Bacteria"/>
</dbReference>
<comment type="subcellular location">
    <subcellularLocation>
        <location evidence="1">Cell membrane</location>
        <topology evidence="1">Multi-pass membrane protein</topology>
    </subcellularLocation>
</comment>
<dbReference type="STRING" id="1499967.U27_05547"/>
<keyword evidence="2" id="KW-1003">Cell membrane</keyword>
<dbReference type="GO" id="GO:0005886">
    <property type="term" value="C:plasma membrane"/>
    <property type="evidence" value="ECO:0007669"/>
    <property type="project" value="UniProtKB-SubCell"/>
</dbReference>
<gene>
    <name evidence="7" type="ORF">U27_05547</name>
</gene>
<feature type="transmembrane region" description="Helical" evidence="6">
    <location>
        <begin position="284"/>
        <end position="304"/>
    </location>
</feature>
<evidence type="ECO:0000256" key="5">
    <source>
        <dbReference type="ARBA" id="ARBA00023136"/>
    </source>
</evidence>
<name>A0A081C1W8_VECG1</name>
<dbReference type="PANTHER" id="PTHR43652:SF6">
    <property type="entry name" value="ARGININE REPRESSOR"/>
    <property type="match status" value="1"/>
</dbReference>
<dbReference type="HOGENOM" id="CLU_035307_0_1_0"/>
<keyword evidence="5 6" id="KW-0472">Membrane</keyword>
<keyword evidence="4 6" id="KW-1133">Transmembrane helix</keyword>
<feature type="transmembrane region" description="Helical" evidence="6">
    <location>
        <begin position="201"/>
        <end position="223"/>
    </location>
</feature>
<accession>A0A081C1W8</accession>
<keyword evidence="3 6" id="KW-0812">Transmembrane</keyword>
<evidence type="ECO:0000256" key="2">
    <source>
        <dbReference type="ARBA" id="ARBA00022475"/>
    </source>
</evidence>
<feature type="transmembrane region" description="Helical" evidence="6">
    <location>
        <begin position="316"/>
        <end position="337"/>
    </location>
</feature>
<organism evidence="7">
    <name type="scientific">Vecturithrix granuli</name>
    <dbReference type="NCBI Taxonomy" id="1499967"/>
    <lineage>
        <taxon>Bacteria</taxon>
        <taxon>Candidatus Moduliflexota</taxon>
        <taxon>Candidatus Vecturitrichia</taxon>
        <taxon>Candidatus Vecturitrichales</taxon>
        <taxon>Candidatus Vecturitrichaceae</taxon>
        <taxon>Candidatus Vecturithrix</taxon>
    </lineage>
</organism>
<dbReference type="Pfam" id="PF03606">
    <property type="entry name" value="DcuC"/>
    <property type="match status" value="1"/>
</dbReference>
<evidence type="ECO:0000256" key="6">
    <source>
        <dbReference type="SAM" id="Phobius"/>
    </source>
</evidence>
<feature type="transmembrane region" description="Helical" evidence="6">
    <location>
        <begin position="145"/>
        <end position="163"/>
    </location>
</feature>
<keyword evidence="8" id="KW-1185">Reference proteome</keyword>
<evidence type="ECO:0000256" key="1">
    <source>
        <dbReference type="ARBA" id="ARBA00004651"/>
    </source>
</evidence>
<feature type="transmembrane region" description="Helical" evidence="6">
    <location>
        <begin position="12"/>
        <end position="34"/>
    </location>
</feature>
<evidence type="ECO:0000256" key="4">
    <source>
        <dbReference type="ARBA" id="ARBA00022989"/>
    </source>
</evidence>
<feature type="transmembrane region" description="Helical" evidence="6">
    <location>
        <begin position="261"/>
        <end position="278"/>
    </location>
</feature>
<feature type="transmembrane region" description="Helical" evidence="6">
    <location>
        <begin position="83"/>
        <end position="109"/>
    </location>
</feature>
<feature type="transmembrane region" description="Helical" evidence="6">
    <location>
        <begin position="444"/>
        <end position="467"/>
    </location>
</feature>
<sequence>MAQEKPMKKKSRVPHTYVVLFLVVIVVALASYIIPAGQYDRVKDEHTGRNVVDPQSFRQVDSNPTTFFRLFTSVPKGMKEAQAIIFFIFIVGGSFQIITATGAIDAGIGRIIKKIQGQEKIIIPVFLILFSLGGATFGMAEEAIVFVPIGIAFARALGFDAIVGMAMVTLGAACGFNAGVMNPFTVGVAQGIAELPLFSGIVFRIVLLIVVLVITSLFLLRYAHKVQQDPTKSLVYELELAEKDKALNLDHLPEFKIQHQLVLLTVVIGLIAIIIGVFKADWYITEIAATFLIMGIIGGFLGKFGPSKIAEKFVEGARAITFGALIVGIARTILVVMEDAFIIDSVIHGLAGMIQTLPGAISAVGMYVVQVVINFFVPSGSGQAAATMPIMAPLADVVGINRQVAVLAYQLGDGFTNSIIPTSGVLMASLSLANINYDKWTRFLWPLMAIWLGIGVIAMLIATMISYGPF</sequence>
<evidence type="ECO:0000313" key="7">
    <source>
        <dbReference type="EMBL" id="GAK58573.1"/>
    </source>
</evidence>
<feature type="transmembrane region" description="Helical" evidence="6">
    <location>
        <begin position="121"/>
        <end position="139"/>
    </location>
</feature>
<dbReference type="InterPro" id="IPR018385">
    <property type="entry name" value="C4_dicarb_anaerob_car-like"/>
</dbReference>
<feature type="transmembrane region" description="Helical" evidence="6">
    <location>
        <begin position="170"/>
        <end position="189"/>
    </location>
</feature>
<dbReference type="EMBL" id="DF820468">
    <property type="protein sequence ID" value="GAK58573.1"/>
    <property type="molecule type" value="Genomic_DNA"/>
</dbReference>
<dbReference type="PANTHER" id="PTHR43652">
    <property type="entry name" value="BASIC AMINO ACID ANTIPORTER YFCC-RELATED"/>
    <property type="match status" value="1"/>
</dbReference>
<proteinExistence type="predicted"/>
<evidence type="ECO:0000313" key="8">
    <source>
        <dbReference type="Proteomes" id="UP000030661"/>
    </source>
</evidence>